<dbReference type="EMBL" id="CP003108">
    <property type="protein sequence ID" value="AET68941.1"/>
    <property type="molecule type" value="Genomic_DNA"/>
</dbReference>
<accession>G7WFR8</accession>
<reference evidence="2" key="1">
    <citation type="submission" date="2011-11" db="EMBL/GenBank/DDBJ databases">
        <title>Complete sequence of Desulfosporosinus orientis DSM 765.</title>
        <authorList>
            <person name="Lucas S."/>
            <person name="Han J."/>
            <person name="Lapidus A."/>
            <person name="Cheng J.-F."/>
            <person name="Goodwin L."/>
            <person name="Pitluck S."/>
            <person name="Peters L."/>
            <person name="Ovchinnikova G."/>
            <person name="Teshima H."/>
            <person name="Detter J.C."/>
            <person name="Han C."/>
            <person name="Tapia R."/>
            <person name="Land M."/>
            <person name="Hauser L."/>
            <person name="Kyrpides N."/>
            <person name="Ivanova N."/>
            <person name="Pagani I."/>
            <person name="Pester M."/>
            <person name="Spring S."/>
            <person name="Ollivier B."/>
            <person name="Rattei T."/>
            <person name="Klenk H.-P."/>
            <person name="Wagner M."/>
            <person name="Loy A."/>
            <person name="Woyke T."/>
        </authorList>
    </citation>
    <scope>NUCLEOTIDE SEQUENCE [LARGE SCALE GENOMIC DNA]</scope>
    <source>
        <strain evidence="2">ATCC 19365 / DSM 765 / NCIMB 8382 / VKM B-1628</strain>
    </source>
</reference>
<dbReference type="HOGENOM" id="CLU_170941_0_0_9"/>
<name>G7WFR8_DESOD</name>
<dbReference type="RefSeq" id="WP_014185749.1">
    <property type="nucleotide sequence ID" value="NC_016584.1"/>
</dbReference>
<evidence type="ECO:0000313" key="1">
    <source>
        <dbReference type="EMBL" id="AET68941.1"/>
    </source>
</evidence>
<reference evidence="1 2" key="2">
    <citation type="journal article" date="2012" name="J. Bacteriol.">
        <title>Complete genome sequences of Desulfosporosinus orientis DSM765T, Desulfosporosinus youngiae DSM17734T, Desulfosporosinus meridiei DSM13257T, and Desulfosporosinus acidiphilus DSM22704T.</title>
        <authorList>
            <person name="Pester M."/>
            <person name="Brambilla E."/>
            <person name="Alazard D."/>
            <person name="Rattei T."/>
            <person name="Weinmaier T."/>
            <person name="Han J."/>
            <person name="Lucas S."/>
            <person name="Lapidus A."/>
            <person name="Cheng J.F."/>
            <person name="Goodwin L."/>
            <person name="Pitluck S."/>
            <person name="Peters L."/>
            <person name="Ovchinnikova G."/>
            <person name="Teshima H."/>
            <person name="Detter J.C."/>
            <person name="Han C.S."/>
            <person name="Tapia R."/>
            <person name="Land M.L."/>
            <person name="Hauser L."/>
            <person name="Kyrpides N.C."/>
            <person name="Ivanova N.N."/>
            <person name="Pagani I."/>
            <person name="Huntmann M."/>
            <person name="Wei C.L."/>
            <person name="Davenport K.W."/>
            <person name="Daligault H."/>
            <person name="Chain P.S."/>
            <person name="Chen A."/>
            <person name="Mavromatis K."/>
            <person name="Markowitz V."/>
            <person name="Szeto E."/>
            <person name="Mikhailova N."/>
            <person name="Pati A."/>
            <person name="Wagner M."/>
            <person name="Woyke T."/>
            <person name="Ollivier B."/>
            <person name="Klenk H.P."/>
            <person name="Spring S."/>
            <person name="Loy A."/>
        </authorList>
    </citation>
    <scope>NUCLEOTIDE SEQUENCE [LARGE SCALE GENOMIC DNA]</scope>
    <source>
        <strain evidence="2">ATCC 19365 / DSM 765 / NCIMB 8382 / VKM B-1628</strain>
    </source>
</reference>
<gene>
    <name evidence="1" type="ordered locus">Desor_3446</name>
</gene>
<dbReference type="STRING" id="768706.Desor_3446"/>
<dbReference type="eggNOG" id="ENOG5032ZR4">
    <property type="taxonomic scope" value="Bacteria"/>
</dbReference>
<dbReference type="InterPro" id="IPR019657">
    <property type="entry name" value="ComFB"/>
</dbReference>
<dbReference type="PATRIC" id="fig|768706.3.peg.3472"/>
<dbReference type="Proteomes" id="UP000006346">
    <property type="component" value="Chromosome"/>
</dbReference>
<sequence>MYELKNHTELAVQQALQTYLRSNSLSCFCERCQADIMALALNRLPARYYVSLRGEIMTHWESHANPDQARIMAEVVRAAQQVSATPSHA</sequence>
<dbReference type="AlphaFoldDB" id="G7WFR8"/>
<evidence type="ECO:0000313" key="2">
    <source>
        <dbReference type="Proteomes" id="UP000006346"/>
    </source>
</evidence>
<proteinExistence type="predicted"/>
<organism evidence="1 2">
    <name type="scientific">Desulfosporosinus orientis (strain ATCC 19365 / DSM 765 / NCIMB 8382 / VKM B-1628 / Singapore I)</name>
    <name type="common">Desulfotomaculum orientis</name>
    <dbReference type="NCBI Taxonomy" id="768706"/>
    <lineage>
        <taxon>Bacteria</taxon>
        <taxon>Bacillati</taxon>
        <taxon>Bacillota</taxon>
        <taxon>Clostridia</taxon>
        <taxon>Eubacteriales</taxon>
        <taxon>Desulfitobacteriaceae</taxon>
        <taxon>Desulfosporosinus</taxon>
    </lineage>
</organism>
<dbReference type="Pfam" id="PF10719">
    <property type="entry name" value="ComFB"/>
    <property type="match status" value="1"/>
</dbReference>
<protein>
    <submittedName>
        <fullName evidence="1">Late competence development protein ComFB</fullName>
    </submittedName>
</protein>
<keyword evidence="2" id="KW-1185">Reference proteome</keyword>
<dbReference type="OrthoDB" id="5616024at2"/>
<dbReference type="KEGG" id="dor:Desor_3446"/>